<keyword evidence="1" id="KW-1133">Transmembrane helix</keyword>
<evidence type="ECO:0000313" key="2">
    <source>
        <dbReference type="EMBL" id="KFZ31882.1"/>
    </source>
</evidence>
<feature type="transmembrane region" description="Helical" evidence="1">
    <location>
        <begin position="52"/>
        <end position="71"/>
    </location>
</feature>
<protein>
    <submittedName>
        <fullName evidence="2">Uncharacterized protein</fullName>
    </submittedName>
</protein>
<reference evidence="2 3" key="1">
    <citation type="submission" date="2014-06" db="EMBL/GenBank/DDBJ databases">
        <title>The draft genome sequence of Idiomarina salinarum ISL-52.</title>
        <authorList>
            <person name="Du J."/>
            <person name="Shao Z."/>
        </authorList>
    </citation>
    <scope>NUCLEOTIDE SEQUENCE [LARGE SCALE GENOMIC DNA]</scope>
    <source>
        <strain evidence="2 3">ISL-52</strain>
    </source>
</reference>
<evidence type="ECO:0000313" key="3">
    <source>
        <dbReference type="Proteomes" id="UP000054363"/>
    </source>
</evidence>
<dbReference type="EMBL" id="JPER01000001">
    <property type="protein sequence ID" value="KFZ31882.1"/>
    <property type="molecule type" value="Genomic_DNA"/>
</dbReference>
<evidence type="ECO:0000256" key="1">
    <source>
        <dbReference type="SAM" id="Phobius"/>
    </source>
</evidence>
<feature type="transmembrane region" description="Helical" evidence="1">
    <location>
        <begin position="12"/>
        <end position="32"/>
    </location>
</feature>
<comment type="caution">
    <text evidence="2">The sequence shown here is derived from an EMBL/GenBank/DDBJ whole genome shotgun (WGS) entry which is preliminary data.</text>
</comment>
<keyword evidence="1" id="KW-0812">Transmembrane</keyword>
<gene>
    <name evidence="2" type="ORF">IDSA_04145</name>
</gene>
<accession>A0A094IXS4</accession>
<dbReference type="AlphaFoldDB" id="A0A094IXS4"/>
<organism evidence="2 3">
    <name type="scientific">Pseudidiomarina salinarum</name>
    <dbReference type="NCBI Taxonomy" id="435908"/>
    <lineage>
        <taxon>Bacteria</taxon>
        <taxon>Pseudomonadati</taxon>
        <taxon>Pseudomonadota</taxon>
        <taxon>Gammaproteobacteria</taxon>
        <taxon>Alteromonadales</taxon>
        <taxon>Idiomarinaceae</taxon>
        <taxon>Pseudidiomarina</taxon>
    </lineage>
</organism>
<dbReference type="STRING" id="435908.IDSA_04145"/>
<dbReference type="RefSeq" id="WP_034774412.1">
    <property type="nucleotide sequence ID" value="NZ_JPER01000001.1"/>
</dbReference>
<dbReference type="Proteomes" id="UP000054363">
    <property type="component" value="Unassembled WGS sequence"/>
</dbReference>
<sequence length="304" mass="34238">MEKSNSFLKSTWFLALIFILIATVIISVYAYIAYENPLFGEPSPEGFGNFGAYIGGTAGALFGIVSAILLFKTFTSQREQLALTQQEVEFAIAKNHLPDLQSKIEEAFGKDIVLWYTSKSLPAPDPKKMLFEFQGSGNPSLFLTAFHLRIRTTIEPLPTINSLRDYQHHGDYILSNEEAADMFAYKVAKSVANYEHHISNEEIYKYFESLSKRVISVYKVTHRLHVNLNIPLIYLTGYLEWLREHLSPLVDIYTLAATTTLRPGLKSTAERLEQAESQISEWLGDEGATSLSLRLQRLVDSSAG</sequence>
<keyword evidence="3" id="KW-1185">Reference proteome</keyword>
<name>A0A094IXS4_9GAMM</name>
<keyword evidence="1" id="KW-0472">Membrane</keyword>
<proteinExistence type="predicted"/>